<dbReference type="InterPro" id="IPR045275">
    <property type="entry name" value="MscS_archaea/bacteria_type"/>
</dbReference>
<dbReference type="AlphaFoldDB" id="A0A9X3F4N9"/>
<evidence type="ECO:0000256" key="5">
    <source>
        <dbReference type="ARBA" id="ARBA00022989"/>
    </source>
</evidence>
<dbReference type="Gene3D" id="2.30.30.60">
    <property type="match status" value="1"/>
</dbReference>
<dbReference type="InterPro" id="IPR049278">
    <property type="entry name" value="MS_channel_C"/>
</dbReference>
<dbReference type="Gene3D" id="3.30.70.100">
    <property type="match status" value="1"/>
</dbReference>
<gene>
    <name evidence="11" type="ORF">OV079_39370</name>
</gene>
<keyword evidence="4" id="KW-0812">Transmembrane</keyword>
<feature type="region of interest" description="Disordered" evidence="7">
    <location>
        <begin position="21"/>
        <end position="42"/>
    </location>
</feature>
<dbReference type="PANTHER" id="PTHR30221">
    <property type="entry name" value="SMALL-CONDUCTANCE MECHANOSENSITIVE CHANNEL"/>
    <property type="match status" value="1"/>
</dbReference>
<dbReference type="Gene3D" id="3.40.30.10">
    <property type="entry name" value="Glutaredoxin"/>
    <property type="match status" value="1"/>
</dbReference>
<dbReference type="SUPFAM" id="SSF50182">
    <property type="entry name" value="Sm-like ribonucleoproteins"/>
    <property type="match status" value="1"/>
</dbReference>
<reference evidence="11" key="1">
    <citation type="submission" date="2022-11" db="EMBL/GenBank/DDBJ databases">
        <title>Minimal conservation of predation-associated metabolite biosynthetic gene clusters underscores biosynthetic potential of Myxococcota including descriptions for ten novel species: Archangium lansinium sp. nov., Myxococcus landrumus sp. nov., Nannocystis bai.</title>
        <authorList>
            <person name="Ahearne A."/>
            <person name="Stevens C."/>
            <person name="Phillips K."/>
        </authorList>
    </citation>
    <scope>NUCLEOTIDE SEQUENCE</scope>
    <source>
        <strain evidence="11">Na p29</strain>
    </source>
</reference>
<keyword evidence="3" id="KW-1003">Cell membrane</keyword>
<dbReference type="GO" id="GO:0008381">
    <property type="term" value="F:mechanosensitive monoatomic ion channel activity"/>
    <property type="evidence" value="ECO:0007669"/>
    <property type="project" value="InterPro"/>
</dbReference>
<protein>
    <submittedName>
        <fullName evidence="11">Mechanosensitive ion channel</fullName>
    </submittedName>
</protein>
<dbReference type="EMBL" id="JAPNKE010000002">
    <property type="protein sequence ID" value="MCY1011523.1"/>
    <property type="molecule type" value="Genomic_DNA"/>
</dbReference>
<evidence type="ECO:0000256" key="6">
    <source>
        <dbReference type="ARBA" id="ARBA00023136"/>
    </source>
</evidence>
<feature type="domain" description="Mechanosensitive ion channel MscS" evidence="9">
    <location>
        <begin position="391"/>
        <end position="457"/>
    </location>
</feature>
<evidence type="ECO:0000256" key="1">
    <source>
        <dbReference type="ARBA" id="ARBA00004651"/>
    </source>
</evidence>
<proteinExistence type="inferred from homology"/>
<dbReference type="Gene3D" id="1.10.287.1260">
    <property type="match status" value="1"/>
</dbReference>
<feature type="region of interest" description="Disordered" evidence="7">
    <location>
        <begin position="166"/>
        <end position="239"/>
    </location>
</feature>
<evidence type="ECO:0000259" key="10">
    <source>
        <dbReference type="Pfam" id="PF21082"/>
    </source>
</evidence>
<evidence type="ECO:0000256" key="7">
    <source>
        <dbReference type="SAM" id="MobiDB-lite"/>
    </source>
</evidence>
<evidence type="ECO:0000256" key="3">
    <source>
        <dbReference type="ARBA" id="ARBA00022475"/>
    </source>
</evidence>
<keyword evidence="8" id="KW-0732">Signal</keyword>
<dbReference type="GO" id="GO:0005886">
    <property type="term" value="C:plasma membrane"/>
    <property type="evidence" value="ECO:0007669"/>
    <property type="project" value="UniProtKB-SubCell"/>
</dbReference>
<dbReference type="InterPro" id="IPR023408">
    <property type="entry name" value="MscS_beta-dom_sf"/>
</dbReference>
<evidence type="ECO:0000256" key="4">
    <source>
        <dbReference type="ARBA" id="ARBA00022692"/>
    </source>
</evidence>
<dbReference type="Pfam" id="PF21082">
    <property type="entry name" value="MS_channel_3rd"/>
    <property type="match status" value="1"/>
</dbReference>
<dbReference type="InterPro" id="IPR006685">
    <property type="entry name" value="MscS_channel_2nd"/>
</dbReference>
<dbReference type="PANTHER" id="PTHR30221:SF1">
    <property type="entry name" value="SMALL-CONDUCTANCE MECHANOSENSITIVE CHANNEL"/>
    <property type="match status" value="1"/>
</dbReference>
<evidence type="ECO:0000313" key="12">
    <source>
        <dbReference type="Proteomes" id="UP001150924"/>
    </source>
</evidence>
<evidence type="ECO:0000256" key="2">
    <source>
        <dbReference type="ARBA" id="ARBA00008017"/>
    </source>
</evidence>
<keyword evidence="12" id="KW-1185">Reference proteome</keyword>
<name>A0A9X3F4N9_9BACT</name>
<feature type="compositionally biased region" description="Basic residues" evidence="7">
    <location>
        <begin position="230"/>
        <end position="239"/>
    </location>
</feature>
<evidence type="ECO:0000259" key="9">
    <source>
        <dbReference type="Pfam" id="PF00924"/>
    </source>
</evidence>
<keyword evidence="5" id="KW-1133">Transmembrane helix</keyword>
<dbReference type="SUPFAM" id="SSF82689">
    <property type="entry name" value="Mechanosensitive channel protein MscS (YggB), C-terminal domain"/>
    <property type="match status" value="1"/>
</dbReference>
<keyword evidence="6" id="KW-0472">Membrane</keyword>
<dbReference type="RefSeq" id="WP_267774802.1">
    <property type="nucleotide sequence ID" value="NZ_JAPNKE010000002.1"/>
</dbReference>
<dbReference type="SUPFAM" id="SSF82861">
    <property type="entry name" value="Mechanosensitive channel protein MscS (YggB), transmembrane region"/>
    <property type="match status" value="1"/>
</dbReference>
<evidence type="ECO:0000313" key="11">
    <source>
        <dbReference type="EMBL" id="MCY1011523.1"/>
    </source>
</evidence>
<comment type="subcellular location">
    <subcellularLocation>
        <location evidence="1">Cell membrane</location>
        <topology evidence="1">Multi-pass membrane protein</topology>
    </subcellularLocation>
</comment>
<dbReference type="Pfam" id="PF00924">
    <property type="entry name" value="MS_channel_2nd"/>
    <property type="match status" value="1"/>
</dbReference>
<organism evidence="11 12">
    <name type="scientific">Nannocystis pusilla</name>
    <dbReference type="NCBI Taxonomy" id="889268"/>
    <lineage>
        <taxon>Bacteria</taxon>
        <taxon>Pseudomonadati</taxon>
        <taxon>Myxococcota</taxon>
        <taxon>Polyangia</taxon>
        <taxon>Nannocystales</taxon>
        <taxon>Nannocystaceae</taxon>
        <taxon>Nannocystis</taxon>
    </lineage>
</organism>
<dbReference type="InterPro" id="IPR011014">
    <property type="entry name" value="MscS_channel_TM-2"/>
</dbReference>
<evidence type="ECO:0000256" key="8">
    <source>
        <dbReference type="SAM" id="SignalP"/>
    </source>
</evidence>
<dbReference type="InterPro" id="IPR011066">
    <property type="entry name" value="MscS_channel_C_sf"/>
</dbReference>
<feature type="compositionally biased region" description="Pro residues" evidence="7">
    <location>
        <begin position="25"/>
        <end position="37"/>
    </location>
</feature>
<feature type="compositionally biased region" description="Low complexity" evidence="7">
    <location>
        <begin position="213"/>
        <end position="225"/>
    </location>
</feature>
<accession>A0A9X3F4N9</accession>
<feature type="signal peptide" evidence="8">
    <location>
        <begin position="1"/>
        <end position="26"/>
    </location>
</feature>
<dbReference type="Proteomes" id="UP001150924">
    <property type="component" value="Unassembled WGS sequence"/>
</dbReference>
<comment type="similarity">
    <text evidence="2">Belongs to the MscS (TC 1.A.23) family.</text>
</comment>
<dbReference type="SUPFAM" id="SSF52833">
    <property type="entry name" value="Thioredoxin-like"/>
    <property type="match status" value="1"/>
</dbReference>
<dbReference type="InterPro" id="IPR036249">
    <property type="entry name" value="Thioredoxin-like_sf"/>
</dbReference>
<feature type="chain" id="PRO_5040913149" evidence="8">
    <location>
        <begin position="27"/>
        <end position="591"/>
    </location>
</feature>
<sequence>MSLSSRVLLPAALAALTAACTRPQTAPPPEPPPPDAPVLPAQPIRHGAGEVLDLTVPLLAGPGLPLPSLRGRVVVLELTSAALPSWPASFALYNDLLREHGAARLAVVVVALDSDRSRLSPEPDLRLHGFELGWDPQGALAARLQVAALPTALVLGRDGRIVHVASGPAPEAPARSSTPYAPLWAPEVRRPHSKTRIPSHDLNRGPTARHPRASAYARSAAGAARSPHDPRRRRPPRLLRRCLPDRAVLPRRRADPGAEDQTDLDDQIVAILRRPIFITVLLVGLRWSASIVDSAGRFKHIGDPLLETVAVIVWTGAAIRIATLVLRHFSQRAGEGSFLQPRTLPLFDMFAKLILFGGATYFALLAWKVDVTGWLASAGIVGIAVGFAAKDSLANLFAGIFILADAPYKIGDMIKFDDGSRGRVTDIGLRSTRILTRDNIEITVPNSIIGNSKVVNESAGPAEKERVAIKVSVAYGSDIDLVRGVLLECPKGQPHICSDPAPTVVFTSFGASGLEFSLMVWIVQPGLLEDVLDNLNCRVYKALTAACIEIPYSKHDVYIKGLPEPVALPAPEPRPALALGAPRPLLAPPAP</sequence>
<dbReference type="InterPro" id="IPR010920">
    <property type="entry name" value="LSM_dom_sf"/>
</dbReference>
<comment type="caution">
    <text evidence="11">The sequence shown here is derived from an EMBL/GenBank/DDBJ whole genome shotgun (WGS) entry which is preliminary data.</text>
</comment>
<dbReference type="PROSITE" id="PS51257">
    <property type="entry name" value="PROKAR_LIPOPROTEIN"/>
    <property type="match status" value="1"/>
</dbReference>
<feature type="domain" description="Mechanosensitive ion channel MscS C-terminal" evidence="10">
    <location>
        <begin position="468"/>
        <end position="550"/>
    </location>
</feature>